<dbReference type="RefSeq" id="WP_171369504.1">
    <property type="nucleotide sequence ID" value="NZ_VTXW01000048.1"/>
</dbReference>
<accession>A0A7Y3YTS5</accession>
<sequence>MKTTTGLVSKTSGLLALAVPALIAKQNPLTTGLFIKATDSLITNKIIEELECRSKNGSCIDLKDNLAL</sequence>
<evidence type="ECO:0000313" key="2">
    <source>
        <dbReference type="Proteomes" id="UP000525336"/>
    </source>
</evidence>
<evidence type="ECO:0000313" key="1">
    <source>
        <dbReference type="EMBL" id="NOH36372.1"/>
    </source>
</evidence>
<gene>
    <name evidence="1" type="ORF">F0245_24045</name>
</gene>
<dbReference type="Proteomes" id="UP000525336">
    <property type="component" value="Unassembled WGS sequence"/>
</dbReference>
<proteinExistence type="predicted"/>
<comment type="caution">
    <text evidence="1">The sequence shown here is derived from an EMBL/GenBank/DDBJ whole genome shotgun (WGS) entry which is preliminary data.</text>
</comment>
<reference evidence="1 2" key="1">
    <citation type="submission" date="2019-09" db="EMBL/GenBank/DDBJ databases">
        <title>Draft genome sequencing and comparative genomics of hatchery-associated Vibrios.</title>
        <authorList>
            <person name="Kehlet-Delgado H."/>
            <person name="Mueller R.S."/>
        </authorList>
    </citation>
    <scope>NUCLEOTIDE SEQUENCE [LARGE SCALE GENOMIC DNA]</scope>
    <source>
        <strain evidence="1 2">00-90-10</strain>
    </source>
</reference>
<dbReference type="AlphaFoldDB" id="A0A7Y3YTS5"/>
<protein>
    <submittedName>
        <fullName evidence="1">Uncharacterized protein</fullName>
    </submittedName>
</protein>
<organism evidence="1 2">
    <name type="scientific">Vibrio chagasii</name>
    <dbReference type="NCBI Taxonomy" id="170679"/>
    <lineage>
        <taxon>Bacteria</taxon>
        <taxon>Pseudomonadati</taxon>
        <taxon>Pseudomonadota</taxon>
        <taxon>Gammaproteobacteria</taxon>
        <taxon>Vibrionales</taxon>
        <taxon>Vibrionaceae</taxon>
        <taxon>Vibrio</taxon>
    </lineage>
</organism>
<name>A0A7Y3YTS5_9VIBR</name>
<dbReference type="EMBL" id="VTXW01000048">
    <property type="protein sequence ID" value="NOH36372.1"/>
    <property type="molecule type" value="Genomic_DNA"/>
</dbReference>